<dbReference type="EMBL" id="LR796438">
    <property type="protein sequence ID" value="CAB4143868.1"/>
    <property type="molecule type" value="Genomic_DNA"/>
</dbReference>
<protein>
    <submittedName>
        <fullName evidence="1">Uncharacterized protein</fullName>
    </submittedName>
</protein>
<evidence type="ECO:0000313" key="2">
    <source>
        <dbReference type="EMBL" id="CAB4169689.1"/>
    </source>
</evidence>
<dbReference type="EMBL" id="LR797240">
    <property type="protein sequence ID" value="CAB4196393.1"/>
    <property type="molecule type" value="Genomic_DNA"/>
</dbReference>
<reference evidence="1" key="1">
    <citation type="submission" date="2020-04" db="EMBL/GenBank/DDBJ databases">
        <authorList>
            <person name="Chiriac C."/>
            <person name="Salcher M."/>
            <person name="Ghai R."/>
            <person name="Kavagutti S V."/>
        </authorList>
    </citation>
    <scope>NUCLEOTIDE SEQUENCE</scope>
</reference>
<accession>A0A6J5MB20</accession>
<name>A0A6J5MB20_9CAUD</name>
<organism evidence="1">
    <name type="scientific">uncultured Caudovirales phage</name>
    <dbReference type="NCBI Taxonomy" id="2100421"/>
    <lineage>
        <taxon>Viruses</taxon>
        <taxon>Duplodnaviria</taxon>
        <taxon>Heunggongvirae</taxon>
        <taxon>Uroviricota</taxon>
        <taxon>Caudoviricetes</taxon>
        <taxon>Peduoviridae</taxon>
        <taxon>Maltschvirus</taxon>
        <taxon>Maltschvirus maltsch</taxon>
    </lineage>
</organism>
<evidence type="ECO:0000313" key="3">
    <source>
        <dbReference type="EMBL" id="CAB4196393.1"/>
    </source>
</evidence>
<evidence type="ECO:0000313" key="1">
    <source>
        <dbReference type="EMBL" id="CAB4143868.1"/>
    </source>
</evidence>
<proteinExistence type="predicted"/>
<sequence>MISDNELIVAVHPLTKAPVALSVVYKNAKHLVFKGPSVSVCRKMAHEYGVRFLGGQKVSLVEILDAEGYLE</sequence>
<gene>
    <name evidence="3" type="ORF">UFOVP1296_88</name>
    <name evidence="1" type="ORF">UFOVP471_5</name>
    <name evidence="2" type="ORF">UFOVP890_88</name>
</gene>
<dbReference type="EMBL" id="LR796845">
    <property type="protein sequence ID" value="CAB4169689.1"/>
    <property type="molecule type" value="Genomic_DNA"/>
</dbReference>